<dbReference type="eggNOG" id="COG0560">
    <property type="taxonomic scope" value="Bacteria"/>
</dbReference>
<dbReference type="InterPro" id="IPR006385">
    <property type="entry name" value="HAD_hydro_SerB1"/>
</dbReference>
<dbReference type="InterPro" id="IPR036412">
    <property type="entry name" value="HAD-like_sf"/>
</dbReference>
<dbReference type="SUPFAM" id="SSF56784">
    <property type="entry name" value="HAD-like"/>
    <property type="match status" value="1"/>
</dbReference>
<sequence>MVPGAESPAMDATPPHTRKWVAFDLDGTLTRRETMPFFLREALGTPRFLALVLRSLPELGAYGLGRLRNDAVKEIVLRRSLGGRALEDLRPVAARFAEQTLPRLLSGPVWARAQEHRARGHGLILVTATLGLYAETWAAAAGFDATIATELELDDAGCITGRLRGANCYGPEKARRLQDFLRGRSLHWAYGNSRGDAEMLGMARQAVWVGPQQHRGQALPPLADTD</sequence>
<accession>A0A059ZT64</accession>
<dbReference type="AlphaFoldDB" id="A0A059ZT64"/>
<dbReference type="GO" id="GO:0036424">
    <property type="term" value="F:L-phosphoserine phosphatase activity"/>
    <property type="evidence" value="ECO:0007669"/>
    <property type="project" value="TreeGrafter"/>
</dbReference>
<reference evidence="1 2" key="1">
    <citation type="journal article" date="2009" name="J. Bacteriol.">
        <title>Draft genome sequence of the extremely acidophilic bacterium Acidithiobacillus caldus ATCC 51756 reveals metabolic versatility in the genus Acidithiobacillus.</title>
        <authorList>
            <person name="Valdes J."/>
            <person name="Quatrini R."/>
            <person name="Hallberg K."/>
            <person name="Dopson M."/>
            <person name="Valenzuela P.D."/>
            <person name="Holmes D.S."/>
        </authorList>
    </citation>
    <scope>NUCLEOTIDE SEQUENCE [LARGE SCALE GENOMIC DNA]</scope>
    <source>
        <strain evidence="2">ATCC 51756 / DSM 8584 / KU</strain>
    </source>
</reference>
<dbReference type="EMBL" id="CP005986">
    <property type="protein sequence ID" value="AIA54780.1"/>
    <property type="molecule type" value="Genomic_DNA"/>
</dbReference>
<proteinExistence type="predicted"/>
<organism evidence="1 2">
    <name type="scientific">Acidithiobacillus caldus (strain ATCC 51756 / DSM 8584 / KU)</name>
    <dbReference type="NCBI Taxonomy" id="637389"/>
    <lineage>
        <taxon>Bacteria</taxon>
        <taxon>Pseudomonadati</taxon>
        <taxon>Pseudomonadota</taxon>
        <taxon>Acidithiobacillia</taxon>
        <taxon>Acidithiobacillales</taxon>
        <taxon>Acidithiobacillaceae</taxon>
        <taxon>Acidithiobacillus</taxon>
    </lineage>
</organism>
<dbReference type="Proteomes" id="UP000005522">
    <property type="component" value="Chromosome"/>
</dbReference>
<dbReference type="Gene3D" id="3.40.50.1000">
    <property type="entry name" value="HAD superfamily/HAD-like"/>
    <property type="match status" value="1"/>
</dbReference>
<dbReference type="PANTHER" id="PTHR43344:SF14">
    <property type="entry name" value="HAD-IB FAMILY HYDROLASE"/>
    <property type="match status" value="1"/>
</dbReference>
<evidence type="ECO:0000313" key="2">
    <source>
        <dbReference type="Proteomes" id="UP000005522"/>
    </source>
</evidence>
<dbReference type="GO" id="GO:0000287">
    <property type="term" value="F:magnesium ion binding"/>
    <property type="evidence" value="ECO:0007669"/>
    <property type="project" value="TreeGrafter"/>
</dbReference>
<dbReference type="GO" id="GO:0006564">
    <property type="term" value="P:L-serine biosynthetic process"/>
    <property type="evidence" value="ECO:0007669"/>
    <property type="project" value="TreeGrafter"/>
</dbReference>
<dbReference type="EC" id="3.1.3.3" evidence="1"/>
<dbReference type="NCBIfam" id="TIGR01488">
    <property type="entry name" value="HAD-SF-IB"/>
    <property type="match status" value="1"/>
</dbReference>
<protein>
    <submittedName>
        <fullName evidence="1">Phosphoserine phosphatase</fullName>
        <ecNumber evidence="1">3.1.3.3</ecNumber>
    </submittedName>
</protein>
<dbReference type="Pfam" id="PF12710">
    <property type="entry name" value="HAD"/>
    <property type="match status" value="1"/>
</dbReference>
<gene>
    <name evidence="1" type="ORF">Acaty_c0904</name>
</gene>
<name>A0A059ZT64_ACICK</name>
<dbReference type="GO" id="GO:0005737">
    <property type="term" value="C:cytoplasm"/>
    <property type="evidence" value="ECO:0007669"/>
    <property type="project" value="TreeGrafter"/>
</dbReference>
<dbReference type="InterPro" id="IPR023214">
    <property type="entry name" value="HAD_sf"/>
</dbReference>
<dbReference type="PANTHER" id="PTHR43344">
    <property type="entry name" value="PHOSPHOSERINE PHOSPHATASE"/>
    <property type="match status" value="1"/>
</dbReference>
<dbReference type="HOGENOM" id="CLU_052657_2_1_6"/>
<dbReference type="Gene3D" id="1.20.1440.100">
    <property type="entry name" value="SG protein - dephosphorylation function"/>
    <property type="match status" value="1"/>
</dbReference>
<dbReference type="InterPro" id="IPR050582">
    <property type="entry name" value="HAD-like_SerB"/>
</dbReference>
<keyword evidence="1" id="KW-0378">Hydrolase</keyword>
<dbReference type="KEGG" id="acz:Acaty_c0904"/>
<dbReference type="NCBIfam" id="TIGR01490">
    <property type="entry name" value="HAD-SF-IB-hyp1"/>
    <property type="match status" value="1"/>
</dbReference>
<evidence type="ECO:0000313" key="1">
    <source>
        <dbReference type="EMBL" id="AIA54780.1"/>
    </source>
</evidence>